<dbReference type="SUPFAM" id="SSF52058">
    <property type="entry name" value="L domain-like"/>
    <property type="match status" value="1"/>
</dbReference>
<accession>A0A9P6CG39</accession>
<proteinExistence type="predicted"/>
<reference evidence="2" key="1">
    <citation type="submission" date="2020-11" db="EMBL/GenBank/DDBJ databases">
        <authorList>
            <consortium name="DOE Joint Genome Institute"/>
            <person name="Ahrendt S."/>
            <person name="Riley R."/>
            <person name="Andreopoulos W."/>
            <person name="Labutti K."/>
            <person name="Pangilinan J."/>
            <person name="Ruiz-Duenas F.J."/>
            <person name="Barrasa J.M."/>
            <person name="Sanchez-Garcia M."/>
            <person name="Camarero S."/>
            <person name="Miyauchi S."/>
            <person name="Serrano A."/>
            <person name="Linde D."/>
            <person name="Babiker R."/>
            <person name="Drula E."/>
            <person name="Ayuso-Fernandez I."/>
            <person name="Pacheco R."/>
            <person name="Padilla G."/>
            <person name="Ferreira P."/>
            <person name="Barriuso J."/>
            <person name="Kellner H."/>
            <person name="Castanera R."/>
            <person name="Alfaro M."/>
            <person name="Ramirez L."/>
            <person name="Pisabarro A.G."/>
            <person name="Kuo A."/>
            <person name="Tritt A."/>
            <person name="Lipzen A."/>
            <person name="He G."/>
            <person name="Yan M."/>
            <person name="Ng V."/>
            <person name="Cullen D."/>
            <person name="Martin F."/>
            <person name="Rosso M.-N."/>
            <person name="Henrissat B."/>
            <person name="Hibbett D."/>
            <person name="Martinez A.T."/>
            <person name="Grigoriev I.V."/>
        </authorList>
    </citation>
    <scope>NUCLEOTIDE SEQUENCE</scope>
    <source>
        <strain evidence="2">CBS 247.69</strain>
    </source>
</reference>
<organism evidence="2 3">
    <name type="scientific">Collybia nuda</name>
    <dbReference type="NCBI Taxonomy" id="64659"/>
    <lineage>
        <taxon>Eukaryota</taxon>
        <taxon>Fungi</taxon>
        <taxon>Dikarya</taxon>
        <taxon>Basidiomycota</taxon>
        <taxon>Agaricomycotina</taxon>
        <taxon>Agaricomycetes</taxon>
        <taxon>Agaricomycetidae</taxon>
        <taxon>Agaricales</taxon>
        <taxon>Tricholomatineae</taxon>
        <taxon>Clitocybaceae</taxon>
        <taxon>Collybia</taxon>
    </lineage>
</organism>
<dbReference type="OrthoDB" id="3193283at2759"/>
<evidence type="ECO:0000256" key="1">
    <source>
        <dbReference type="SAM" id="MobiDB-lite"/>
    </source>
</evidence>
<comment type="caution">
    <text evidence="2">The sequence shown here is derived from an EMBL/GenBank/DDBJ whole genome shotgun (WGS) entry which is preliminary data.</text>
</comment>
<evidence type="ECO:0000313" key="2">
    <source>
        <dbReference type="EMBL" id="KAF9459624.1"/>
    </source>
</evidence>
<protein>
    <submittedName>
        <fullName evidence="2">Uncharacterized protein</fullName>
    </submittedName>
</protein>
<feature type="region of interest" description="Disordered" evidence="1">
    <location>
        <begin position="1"/>
        <end position="26"/>
    </location>
</feature>
<keyword evidence="3" id="KW-1185">Reference proteome</keyword>
<dbReference type="EMBL" id="MU150313">
    <property type="protein sequence ID" value="KAF9459624.1"/>
    <property type="molecule type" value="Genomic_DNA"/>
</dbReference>
<sequence length="487" mass="55129">MDRQGEQPSKNLDHVESSMSMDNNPDKSFVGPQINIAGTEPHEMETHSIIPPTNEPRIIEQTSYGGYTLPPYKIIPAELVKEIISCYVREGNPTLRKDDPRIQVTQICSAWRNFAFGTSELWNMHLEKIHGEYTVNLLAAWLRQCTNTYISLTMSHADLTQLSYGSLFIKEVVIPNARRFKVLSCPPVLPGQWRSLPFDSLTTLYLSPSPFPTYEKERLNAPSLRTLGIIGIAKSHAIETGSSKLRGRLPKMPWKRLTSIELTGTIPFIDIYWILSNSTSLEKCAVNSSYQHSRRRVTDLPVVNMPNLKDLQISFVSERDCDDLLHFDSPNLVSLTTTVPSRAERAVDLKKFLATKAKTLRHFTIMIANFGFYNISMYGLMRVLPLVTHFSARDQVISLSTLADIGSGNLLPKVEVLEFTRYFEDTISAILAALLPLKGGRTHSLKEITIVVRAKEHLHPEARIEDLRLQGIVVRRIERGHRLLIQD</sequence>
<feature type="compositionally biased region" description="Basic and acidic residues" evidence="1">
    <location>
        <begin position="1"/>
        <end position="16"/>
    </location>
</feature>
<name>A0A9P6CG39_9AGAR</name>
<evidence type="ECO:0000313" key="3">
    <source>
        <dbReference type="Proteomes" id="UP000807353"/>
    </source>
</evidence>
<dbReference type="AlphaFoldDB" id="A0A9P6CG39"/>
<dbReference type="Proteomes" id="UP000807353">
    <property type="component" value="Unassembled WGS sequence"/>
</dbReference>
<gene>
    <name evidence="2" type="ORF">BDZ94DRAFT_1300438</name>
</gene>